<reference evidence="2 3" key="1">
    <citation type="submission" date="2020-08" db="EMBL/GenBank/DDBJ databases">
        <title>Bridging the membrane lipid divide: bacteria of the FCB group superphylum have the potential to synthesize archaeal ether lipids.</title>
        <authorList>
            <person name="Villanueva L."/>
            <person name="Von Meijenfeldt F.A.B."/>
            <person name="Westbye A.B."/>
            <person name="Yadav S."/>
            <person name="Hopmans E.C."/>
            <person name="Dutilh B.E."/>
            <person name="Sinninghe Damste J.S."/>
        </authorList>
    </citation>
    <scope>NUCLEOTIDE SEQUENCE [LARGE SCALE GENOMIC DNA]</scope>
    <source>
        <strain evidence="2">NIOZ-UU27</strain>
    </source>
</reference>
<evidence type="ECO:0000313" key="3">
    <source>
        <dbReference type="Proteomes" id="UP000650524"/>
    </source>
</evidence>
<accession>A0A8J6T3J6</accession>
<comment type="caution">
    <text evidence="2">The sequence shown here is derived from an EMBL/GenBank/DDBJ whole genome shotgun (WGS) entry which is preliminary data.</text>
</comment>
<dbReference type="SUPFAM" id="SSF53927">
    <property type="entry name" value="Cytidine deaminase-like"/>
    <property type="match status" value="1"/>
</dbReference>
<dbReference type="PROSITE" id="PS51747">
    <property type="entry name" value="CYT_DCMP_DEAMINASES_2"/>
    <property type="match status" value="1"/>
</dbReference>
<gene>
    <name evidence="2" type="ORF">H8E19_02545</name>
</gene>
<protein>
    <recommendedName>
        <fullName evidence="1">CMP/dCMP-type deaminase domain-containing protein</fullName>
    </recommendedName>
</protein>
<dbReference type="Pfam" id="PF13749">
    <property type="entry name" value="HATPase_c_4"/>
    <property type="match status" value="1"/>
</dbReference>
<dbReference type="InterPro" id="IPR002125">
    <property type="entry name" value="CMP_dCMP_dom"/>
</dbReference>
<dbReference type="AlphaFoldDB" id="A0A8J6T3J6"/>
<evidence type="ECO:0000259" key="1">
    <source>
        <dbReference type="PROSITE" id="PS51747"/>
    </source>
</evidence>
<dbReference type="EMBL" id="JACNJD010000119">
    <property type="protein sequence ID" value="MBC8176257.1"/>
    <property type="molecule type" value="Genomic_DNA"/>
</dbReference>
<dbReference type="Gene3D" id="3.40.140.10">
    <property type="entry name" value="Cytidine Deaminase, domain 2"/>
    <property type="match status" value="1"/>
</dbReference>
<organism evidence="2 3">
    <name type="scientific">Candidatus Desulfacyla euxinica</name>
    <dbReference type="NCBI Taxonomy" id="2841693"/>
    <lineage>
        <taxon>Bacteria</taxon>
        <taxon>Deltaproteobacteria</taxon>
        <taxon>Candidatus Desulfacyla</taxon>
    </lineage>
</organism>
<proteinExistence type="predicted"/>
<dbReference type="GO" id="GO:0003824">
    <property type="term" value="F:catalytic activity"/>
    <property type="evidence" value="ECO:0007669"/>
    <property type="project" value="InterPro"/>
</dbReference>
<sequence length="498" mass="55832">MKAKLEPRKLMEQAIEVMRQSVHEPRADGKASPLVGAVLYKPDGTVETACRGELRYGDHAEFTLLERKNRRNRLDGSILFATLEPCAPGSRRHPKLGCAERIVLARIKEVWIGIEDPDPTVDRKGIKFLQDSGIEVHMFDRDLQEIICAENRDFIAQAMERAKAAKEKKPGEITLSKFEGVFANAVLDDLSGEALEEYRTLAKIKDTVGSTAFNRLLLLQGFLKEEHGALGPTGFGFLLFGKEPRRVMHQAGLLAMITYPDGGDERREFGEPMVRIPDLVENWLKDKLPNVIDRGQMRRKQIPALPYELVREGLVNALIHRDYDIAGAKCQLTVTEDTVTVRSPGLPPPPITVEQLQTFTAPMLSRNPPLHYVFGQMELAEEQGLGIRAMRTGAEKLGLPLPRYTWEDPYLVLTLFRTPEAATHELAKAVAADLNADEKIAWQFVVTKESVTSRELMGKLGFDERKAQRVLKKLMGVNLLRRVGKGPATRYEVIRPSG</sequence>
<dbReference type="PANTHER" id="PTHR30595">
    <property type="entry name" value="GLPR-RELATED TRANSCRIPTIONAL REPRESSOR"/>
    <property type="match status" value="1"/>
</dbReference>
<dbReference type="Proteomes" id="UP000650524">
    <property type="component" value="Unassembled WGS sequence"/>
</dbReference>
<dbReference type="Gene3D" id="1.10.10.10">
    <property type="entry name" value="Winged helix-like DNA-binding domain superfamily/Winged helix DNA-binding domain"/>
    <property type="match status" value="1"/>
</dbReference>
<dbReference type="InterPro" id="IPR038475">
    <property type="entry name" value="RecG_C_sf"/>
</dbReference>
<dbReference type="InterPro" id="IPR036388">
    <property type="entry name" value="WH-like_DNA-bd_sf"/>
</dbReference>
<evidence type="ECO:0000313" key="2">
    <source>
        <dbReference type="EMBL" id="MBC8176257.1"/>
    </source>
</evidence>
<dbReference type="InterPro" id="IPR016193">
    <property type="entry name" value="Cytidine_deaminase-like"/>
</dbReference>
<name>A0A8J6T3J6_9DELT</name>
<feature type="domain" description="CMP/dCMP-type deaminase" evidence="1">
    <location>
        <begin position="5"/>
        <end position="136"/>
    </location>
</feature>
<dbReference type="PANTHER" id="PTHR30595:SF6">
    <property type="entry name" value="SCHLAFEN ALBA-2 DOMAIN-CONTAINING PROTEIN"/>
    <property type="match status" value="1"/>
</dbReference>
<dbReference type="Gene3D" id="3.30.565.60">
    <property type="match status" value="1"/>
</dbReference>
<dbReference type="Pfam" id="PF00383">
    <property type="entry name" value="dCMP_cyt_deam_1"/>
    <property type="match status" value="1"/>
</dbReference>